<protein>
    <submittedName>
        <fullName evidence="3">PQQ-dependent sugar dehydrogenase</fullName>
    </submittedName>
</protein>
<dbReference type="AlphaFoldDB" id="A0A5B8YGX1"/>
<evidence type="ECO:0000259" key="2">
    <source>
        <dbReference type="Pfam" id="PF07995"/>
    </source>
</evidence>
<dbReference type="Gene3D" id="2.120.10.30">
    <property type="entry name" value="TolB, C-terminal domain"/>
    <property type="match status" value="1"/>
</dbReference>
<name>A0A5B8YGX1_9FLAO</name>
<dbReference type="InterPro" id="IPR011042">
    <property type="entry name" value="6-blade_b-propeller_TolB-like"/>
</dbReference>
<feature type="domain" description="Glucose/Sorbosone dehydrogenase" evidence="2">
    <location>
        <begin position="36"/>
        <end position="362"/>
    </location>
</feature>
<dbReference type="PANTHER" id="PTHR19328">
    <property type="entry name" value="HEDGEHOG-INTERACTING PROTEIN"/>
    <property type="match status" value="1"/>
</dbReference>
<dbReference type="InterPro" id="IPR012938">
    <property type="entry name" value="Glc/Sorbosone_DH"/>
</dbReference>
<dbReference type="OrthoDB" id="9770043at2"/>
<evidence type="ECO:0000256" key="1">
    <source>
        <dbReference type="SAM" id="SignalP"/>
    </source>
</evidence>
<gene>
    <name evidence="3" type="ORF">FK178_05125</name>
</gene>
<feature type="chain" id="PRO_5023076286" evidence="1">
    <location>
        <begin position="22"/>
        <end position="438"/>
    </location>
</feature>
<keyword evidence="4" id="KW-1185">Reference proteome</keyword>
<evidence type="ECO:0000313" key="3">
    <source>
        <dbReference type="EMBL" id="QED37130.1"/>
    </source>
</evidence>
<reference evidence="3 4" key="1">
    <citation type="submission" date="2019-08" db="EMBL/GenBank/DDBJ databases">
        <title>Antarcticibacterium arcticum sp. nov., a bacterium isolated from marine sediment of the Canadian Beaufort Sea.</title>
        <authorList>
            <person name="Lee Y.M."/>
            <person name="Baek K."/>
            <person name="Lee D.-H."/>
            <person name="Shin S.C."/>
            <person name="Jin Y.K."/>
            <person name="Park Y."/>
        </authorList>
    </citation>
    <scope>NUCLEOTIDE SEQUENCE [LARGE SCALE GENOMIC DNA]</scope>
    <source>
        <strain evidence="3 4">PAMC 28998</strain>
    </source>
</reference>
<accession>A0A5B8YGX1</accession>
<dbReference type="InterPro" id="IPR011041">
    <property type="entry name" value="Quinoprot_gluc/sorb_DH_b-prop"/>
</dbReference>
<sequence length="438" mass="48610">MKIRSFLFLTCLFTISFATFSQEKVDTQLIAENLVSPVAFVESPDESGRYFIVDQVGVIRIHTPQKGLLEEPFLNLKNKIVELKDAHEERGLLGLAFHPDYRENGRFFVYYSAPLSQDGPENWDHTSHISEFRVSPDNPNMADKGSEKIILKVDQPQDNHNAGTLAFGPDNYLYIALGDGGGANDIDMGHVLDWYGENAGGNGQDVEQNLLGSILRIDVDGEAPYDIPDDNPFVDKDGMDEIYAYGLRNPYRFSFDMNGNNDLIAGDAGQVLWEEISVITKGGNYGWNVKEGTHCFNAYNNDKEKEECPEKDKMGNPLIDPVIEFKQGGLEDGGKGLVVIGGYVYRGNELKSLDGKYIFGTWTQHHGKPAGAVFVSTPKETGMWDFQELKIAQTNSTSIGHYLLSFGQNKEGEMFVLTTDEEGPVGNTGKVFKMVSGK</sequence>
<keyword evidence="1" id="KW-0732">Signal</keyword>
<dbReference type="PANTHER" id="PTHR19328:SF75">
    <property type="entry name" value="ALDOSE SUGAR DEHYDROGENASE YLII"/>
    <property type="match status" value="1"/>
</dbReference>
<dbReference type="EMBL" id="CP042476">
    <property type="protein sequence ID" value="QED37130.1"/>
    <property type="molecule type" value="Genomic_DNA"/>
</dbReference>
<dbReference type="RefSeq" id="WP_146831658.1">
    <property type="nucleotide sequence ID" value="NZ_CP042476.1"/>
</dbReference>
<dbReference type="Proteomes" id="UP000321954">
    <property type="component" value="Chromosome"/>
</dbReference>
<dbReference type="Pfam" id="PF07995">
    <property type="entry name" value="GSDH"/>
    <property type="match status" value="1"/>
</dbReference>
<organism evidence="3 4">
    <name type="scientific">Antarcticibacterium arcticum</name>
    <dbReference type="NCBI Taxonomy" id="2585771"/>
    <lineage>
        <taxon>Bacteria</taxon>
        <taxon>Pseudomonadati</taxon>
        <taxon>Bacteroidota</taxon>
        <taxon>Flavobacteriia</taxon>
        <taxon>Flavobacteriales</taxon>
        <taxon>Flavobacteriaceae</taxon>
        <taxon>Antarcticibacterium</taxon>
    </lineage>
</organism>
<evidence type="ECO:0000313" key="4">
    <source>
        <dbReference type="Proteomes" id="UP000321954"/>
    </source>
</evidence>
<proteinExistence type="predicted"/>
<feature type="signal peptide" evidence="1">
    <location>
        <begin position="1"/>
        <end position="21"/>
    </location>
</feature>
<dbReference type="KEGG" id="anp:FK178_05125"/>
<dbReference type="SUPFAM" id="SSF50952">
    <property type="entry name" value="Soluble quinoprotein glucose dehydrogenase"/>
    <property type="match status" value="1"/>
</dbReference>